<dbReference type="HOGENOM" id="CLU_2022275_0_0_4"/>
<dbReference type="Pfam" id="PF02771">
    <property type="entry name" value="Acyl-CoA_dh_N"/>
    <property type="match status" value="1"/>
</dbReference>
<dbReference type="STRING" id="452638.Pnec_0573"/>
<gene>
    <name evidence="2" type="ordered locus">Pnec_0573</name>
</gene>
<dbReference type="AlphaFoldDB" id="B1XU03"/>
<organism evidence="2">
    <name type="scientific">Polynucleobacter necessarius subsp. necessarius (strain STIR1)</name>
    <dbReference type="NCBI Taxonomy" id="452638"/>
    <lineage>
        <taxon>Bacteria</taxon>
        <taxon>Pseudomonadati</taxon>
        <taxon>Pseudomonadota</taxon>
        <taxon>Betaproteobacteria</taxon>
        <taxon>Burkholderiales</taxon>
        <taxon>Burkholderiaceae</taxon>
        <taxon>Polynucleobacter</taxon>
    </lineage>
</organism>
<dbReference type="InterPro" id="IPR037069">
    <property type="entry name" value="AcylCoA_DH/ox_N_sf"/>
</dbReference>
<dbReference type="GO" id="GO:0050660">
    <property type="term" value="F:flavin adenine dinucleotide binding"/>
    <property type="evidence" value="ECO:0007669"/>
    <property type="project" value="InterPro"/>
</dbReference>
<evidence type="ECO:0000259" key="1">
    <source>
        <dbReference type="Pfam" id="PF02771"/>
    </source>
</evidence>
<feature type="domain" description="Acyl-CoA dehydrogenase/oxidase N-terminal" evidence="1">
    <location>
        <begin position="9"/>
        <end position="108"/>
    </location>
</feature>
<name>B1XU03_POLNS</name>
<dbReference type="KEGG" id="pne:Pnec_0573"/>
<dbReference type="EMBL" id="CP001010">
    <property type="protein sequence ID" value="ACB43830.1"/>
    <property type="molecule type" value="Genomic_DNA"/>
</dbReference>
<dbReference type="PANTHER" id="PTHR43884:SF12">
    <property type="entry name" value="ISOVALERYL-COA DEHYDROGENASE, MITOCHONDRIAL-RELATED"/>
    <property type="match status" value="1"/>
</dbReference>
<protein>
    <submittedName>
        <fullName evidence="2">Acyl-CoA dehydrogenase domain protein</fullName>
    </submittedName>
</protein>
<dbReference type="InterPro" id="IPR009100">
    <property type="entry name" value="AcylCoA_DH/oxidase_NM_dom_sf"/>
</dbReference>
<dbReference type="Gene3D" id="1.10.540.10">
    <property type="entry name" value="Acyl-CoA dehydrogenase/oxidase, N-terminal domain"/>
    <property type="match status" value="1"/>
</dbReference>
<sequence length="116" mass="13033">MNHPIPKPDQYQEMREALRDLCGSFDSAYWQKIDHERAYPEAFVDAMTKAGWLAAFIPEEYGGSGLGLAETSVIMEEINFSGGNSGSCHGQMYNMGTLLRHGSEAQKNYRHSRNTE</sequence>
<dbReference type="FunFam" id="1.10.540.10:FF:000013">
    <property type="entry name" value="Acyl-CoA dehydrogenase"/>
    <property type="match status" value="1"/>
</dbReference>
<proteinExistence type="predicted"/>
<dbReference type="eggNOG" id="COG1960">
    <property type="taxonomic scope" value="Bacteria"/>
</dbReference>
<reference evidence="2" key="1">
    <citation type="submission" date="2008-03" db="EMBL/GenBank/DDBJ databases">
        <title>Complete sequence of Polynucleobacter necessarius STIR1.</title>
        <authorList>
            <consortium name="US DOE Joint Genome Institute"/>
            <person name="Copeland A."/>
            <person name="Lucas S."/>
            <person name="Lapidus A."/>
            <person name="Barry K."/>
            <person name="Detter J.C."/>
            <person name="Glavina del Rio T."/>
            <person name="Hammon N."/>
            <person name="Israni S."/>
            <person name="Dalin E."/>
            <person name="Tice H."/>
            <person name="Pitluck S."/>
            <person name="Chain P."/>
            <person name="Malfatti S."/>
            <person name="Shin M."/>
            <person name="Vergez L."/>
            <person name="Schmutz J."/>
            <person name="Larimer F."/>
            <person name="Land M."/>
            <person name="Hauser L."/>
            <person name="Kyrpides N."/>
            <person name="Kim E."/>
            <person name="Hahn M."/>
            <person name="Richardson P."/>
        </authorList>
    </citation>
    <scope>NUCLEOTIDE SEQUENCE [LARGE SCALE GENOMIC DNA]</scope>
    <source>
        <strain evidence="2">STIR1</strain>
    </source>
</reference>
<dbReference type="PANTHER" id="PTHR43884">
    <property type="entry name" value="ACYL-COA DEHYDROGENASE"/>
    <property type="match status" value="1"/>
</dbReference>
<dbReference type="InterPro" id="IPR013786">
    <property type="entry name" value="AcylCoA_DH/ox_N"/>
</dbReference>
<dbReference type="SUPFAM" id="SSF56645">
    <property type="entry name" value="Acyl-CoA dehydrogenase NM domain-like"/>
    <property type="match status" value="1"/>
</dbReference>
<dbReference type="GO" id="GO:0003995">
    <property type="term" value="F:acyl-CoA dehydrogenase activity"/>
    <property type="evidence" value="ECO:0007669"/>
    <property type="project" value="TreeGrafter"/>
</dbReference>
<evidence type="ECO:0000313" key="2">
    <source>
        <dbReference type="EMBL" id="ACB43830.1"/>
    </source>
</evidence>
<accession>B1XU03</accession>